<sequence length="79" mass="9481">MTDFKLEATFNTICRPGRVVKILTKNGKEENVPVKVWKHWTIIKVYEHHVLMQSEKGYHESFSNIDIRELIRKGEIRWK</sequence>
<evidence type="ECO:0000313" key="1">
    <source>
        <dbReference type="EMBL" id="DAF49823.1"/>
    </source>
</evidence>
<reference evidence="1" key="1">
    <citation type="journal article" date="2021" name="Proc. Natl. Acad. Sci. U.S.A.">
        <title>A Catalog of Tens of Thousands of Viruses from Human Metagenomes Reveals Hidden Associations with Chronic Diseases.</title>
        <authorList>
            <person name="Tisza M.J."/>
            <person name="Buck C.B."/>
        </authorList>
    </citation>
    <scope>NUCLEOTIDE SEQUENCE</scope>
    <source>
        <strain evidence="1">CtBbR2</strain>
    </source>
</reference>
<dbReference type="EMBL" id="BK032589">
    <property type="protein sequence ID" value="DAF49823.1"/>
    <property type="molecule type" value="Genomic_DNA"/>
</dbReference>
<organism evidence="1">
    <name type="scientific">Myoviridae sp. ctBbR2</name>
    <dbReference type="NCBI Taxonomy" id="2827667"/>
    <lineage>
        <taxon>Viruses</taxon>
        <taxon>Duplodnaviria</taxon>
        <taxon>Heunggongvirae</taxon>
        <taxon>Uroviricota</taxon>
        <taxon>Caudoviricetes</taxon>
    </lineage>
</organism>
<accession>A0A8S5SGP4</accession>
<protein>
    <submittedName>
        <fullName evidence="1">Uncharacterized protein</fullName>
    </submittedName>
</protein>
<name>A0A8S5SGP4_9CAUD</name>
<proteinExistence type="predicted"/>